<feature type="compositionally biased region" description="Low complexity" evidence="5">
    <location>
        <begin position="1"/>
        <end position="13"/>
    </location>
</feature>
<dbReference type="InterPro" id="IPR013249">
    <property type="entry name" value="RNA_pol_sigma70_r4_t2"/>
</dbReference>
<dbReference type="EMBL" id="PDEP01000003">
    <property type="protein sequence ID" value="PEN08414.1"/>
    <property type="molecule type" value="Genomic_DNA"/>
</dbReference>
<dbReference type="GO" id="GO:0006352">
    <property type="term" value="P:DNA-templated transcription initiation"/>
    <property type="evidence" value="ECO:0007669"/>
    <property type="project" value="InterPro"/>
</dbReference>
<dbReference type="Gene3D" id="1.10.10.10">
    <property type="entry name" value="Winged helix-like DNA-binding domain superfamily/Winged helix DNA-binding domain"/>
    <property type="match status" value="1"/>
</dbReference>
<reference evidence="8 9" key="1">
    <citation type="submission" date="2017-10" db="EMBL/GenBank/DDBJ databases">
        <title>Draft genome of Longimonas halophila.</title>
        <authorList>
            <person name="Goh K.M."/>
            <person name="Shamsir M.S."/>
            <person name="Lim S.W."/>
        </authorList>
    </citation>
    <scope>NUCLEOTIDE SEQUENCE [LARGE SCALE GENOMIC DNA]</scope>
    <source>
        <strain evidence="8 9">KCTC 42399</strain>
    </source>
</reference>
<protein>
    <submittedName>
        <fullName evidence="8">RNA polymerase subunit sigma-70</fullName>
    </submittedName>
</protein>
<dbReference type="InterPro" id="IPR039425">
    <property type="entry name" value="RNA_pol_sigma-70-like"/>
</dbReference>
<dbReference type="NCBIfam" id="TIGR02985">
    <property type="entry name" value="Sig70_bacteroi1"/>
    <property type="match status" value="1"/>
</dbReference>
<dbReference type="InterPro" id="IPR014327">
    <property type="entry name" value="RNA_pol_sigma70_bacteroid"/>
</dbReference>
<name>A0A2H3NNC0_9BACT</name>
<dbReference type="InterPro" id="IPR013325">
    <property type="entry name" value="RNA_pol_sigma_r2"/>
</dbReference>
<feature type="domain" description="RNA polymerase sigma-70 region 2" evidence="6">
    <location>
        <begin position="39"/>
        <end position="105"/>
    </location>
</feature>
<dbReference type="InterPro" id="IPR014284">
    <property type="entry name" value="RNA_pol_sigma-70_dom"/>
</dbReference>
<dbReference type="RefSeq" id="WP_098061454.1">
    <property type="nucleotide sequence ID" value="NZ_PDEP01000003.1"/>
</dbReference>
<evidence type="ECO:0000256" key="4">
    <source>
        <dbReference type="ARBA" id="ARBA00023163"/>
    </source>
</evidence>
<dbReference type="AlphaFoldDB" id="A0A2H3NNC0"/>
<dbReference type="PANTHER" id="PTHR43133">
    <property type="entry name" value="RNA POLYMERASE ECF-TYPE SIGMA FACTO"/>
    <property type="match status" value="1"/>
</dbReference>
<sequence length="202" mass="23202">MAASPSEAPAKPSGNNDVPDIDTLKHRVSTSDRAAFEKLFRQLSPRIFRFVRGMLPSDAAAYDITQDTFAKLWDIRTTLDEVDAVIPYVFQMARHRVYNRKRDERTRRDNEALLADAIHPKSSTSPESELDAKQLRALFDEWIDELPSRQREALTLQRMQNMSHAAIAEVMDIAPSTVNNHIVRALEHLRNRLREQRPDLLS</sequence>
<dbReference type="GO" id="GO:0016987">
    <property type="term" value="F:sigma factor activity"/>
    <property type="evidence" value="ECO:0007669"/>
    <property type="project" value="UniProtKB-KW"/>
</dbReference>
<accession>A0A2H3NNC0</accession>
<dbReference type="Pfam" id="PF08281">
    <property type="entry name" value="Sigma70_r4_2"/>
    <property type="match status" value="1"/>
</dbReference>
<dbReference type="InterPro" id="IPR007627">
    <property type="entry name" value="RNA_pol_sigma70_r2"/>
</dbReference>
<keyword evidence="9" id="KW-1185">Reference proteome</keyword>
<dbReference type="GO" id="GO:0003677">
    <property type="term" value="F:DNA binding"/>
    <property type="evidence" value="ECO:0007669"/>
    <property type="project" value="InterPro"/>
</dbReference>
<dbReference type="Pfam" id="PF04542">
    <property type="entry name" value="Sigma70_r2"/>
    <property type="match status" value="1"/>
</dbReference>
<dbReference type="SUPFAM" id="SSF88946">
    <property type="entry name" value="Sigma2 domain of RNA polymerase sigma factors"/>
    <property type="match status" value="1"/>
</dbReference>
<evidence type="ECO:0000256" key="3">
    <source>
        <dbReference type="ARBA" id="ARBA00023082"/>
    </source>
</evidence>
<evidence type="ECO:0000259" key="7">
    <source>
        <dbReference type="Pfam" id="PF08281"/>
    </source>
</evidence>
<keyword evidence="4" id="KW-0804">Transcription</keyword>
<comment type="caution">
    <text evidence="8">The sequence shown here is derived from an EMBL/GenBank/DDBJ whole genome shotgun (WGS) entry which is preliminary data.</text>
</comment>
<feature type="domain" description="RNA polymerase sigma factor 70 region 4 type 2" evidence="7">
    <location>
        <begin position="139"/>
        <end position="189"/>
    </location>
</feature>
<proteinExistence type="inferred from homology"/>
<evidence type="ECO:0000313" key="8">
    <source>
        <dbReference type="EMBL" id="PEN08414.1"/>
    </source>
</evidence>
<evidence type="ECO:0000259" key="6">
    <source>
        <dbReference type="Pfam" id="PF04542"/>
    </source>
</evidence>
<evidence type="ECO:0000313" key="9">
    <source>
        <dbReference type="Proteomes" id="UP000221024"/>
    </source>
</evidence>
<dbReference type="Proteomes" id="UP000221024">
    <property type="component" value="Unassembled WGS sequence"/>
</dbReference>
<gene>
    <name evidence="8" type="ORF">CRI93_04685</name>
</gene>
<dbReference type="NCBIfam" id="TIGR02937">
    <property type="entry name" value="sigma70-ECF"/>
    <property type="match status" value="1"/>
</dbReference>
<evidence type="ECO:0000256" key="1">
    <source>
        <dbReference type="ARBA" id="ARBA00010641"/>
    </source>
</evidence>
<organism evidence="8 9">
    <name type="scientific">Longimonas halophila</name>
    <dbReference type="NCBI Taxonomy" id="1469170"/>
    <lineage>
        <taxon>Bacteria</taxon>
        <taxon>Pseudomonadati</taxon>
        <taxon>Rhodothermota</taxon>
        <taxon>Rhodothermia</taxon>
        <taxon>Rhodothermales</taxon>
        <taxon>Salisaetaceae</taxon>
        <taxon>Longimonas</taxon>
    </lineage>
</organism>
<dbReference type="PANTHER" id="PTHR43133:SF46">
    <property type="entry name" value="RNA POLYMERASE SIGMA-70 FACTOR ECF SUBFAMILY"/>
    <property type="match status" value="1"/>
</dbReference>
<keyword evidence="2" id="KW-0805">Transcription regulation</keyword>
<evidence type="ECO:0000256" key="2">
    <source>
        <dbReference type="ARBA" id="ARBA00023015"/>
    </source>
</evidence>
<dbReference type="Gene3D" id="1.10.1740.10">
    <property type="match status" value="1"/>
</dbReference>
<keyword evidence="3" id="KW-0731">Sigma factor</keyword>
<evidence type="ECO:0000256" key="5">
    <source>
        <dbReference type="SAM" id="MobiDB-lite"/>
    </source>
</evidence>
<feature type="region of interest" description="Disordered" evidence="5">
    <location>
        <begin position="1"/>
        <end position="22"/>
    </location>
</feature>
<dbReference type="InterPro" id="IPR013324">
    <property type="entry name" value="RNA_pol_sigma_r3/r4-like"/>
</dbReference>
<dbReference type="CDD" id="cd06171">
    <property type="entry name" value="Sigma70_r4"/>
    <property type="match status" value="1"/>
</dbReference>
<dbReference type="SUPFAM" id="SSF88659">
    <property type="entry name" value="Sigma3 and sigma4 domains of RNA polymerase sigma factors"/>
    <property type="match status" value="1"/>
</dbReference>
<dbReference type="InterPro" id="IPR036388">
    <property type="entry name" value="WH-like_DNA-bd_sf"/>
</dbReference>
<comment type="similarity">
    <text evidence="1">Belongs to the sigma-70 factor family. ECF subfamily.</text>
</comment>
<dbReference type="OrthoDB" id="9782991at2"/>